<dbReference type="SUPFAM" id="SSF53300">
    <property type="entry name" value="vWA-like"/>
    <property type="match status" value="1"/>
</dbReference>
<sequence>MASVAAGSGPVSKVELRISCRKLQNKDITSKSDPCVSLMMELGGGTMAEIGRTDQIKNSLDPDFSKPLVVDYMFEEVQKLVFNVYDIDNETEKLSDDDFLGQLECTLGQVVSSGTYTKPLCTKSGKQAGHSTITIVAEEMSESKEVLNLNFRAHKVDKKDMFGKSDPFLEFFKAGKNPDDWILVHRTEVIKNNQSPTWKPFAISVQSLCNGNYEKQIKILCHDWDDDGSHDLIGETMATAQQMIDGTSGGKEVEWKLVHPKKKAKKKSYVHSGLLYLTNLKITHEYSFLDYVLGGCQINFTVGVDFTGSNGDPNDSRSLHYINPGYPNQYAQAITAVGNVIQDYDSDKLFPALGFGAKIPPNFAVSHEFAINFDMNNPFCAGVQGILQAYENCIRQVKLWGPTNASPIIHHVARFAQEAQRQPGASQYYVLLLLTDGVLTDMDETREAIVHASNLPMSVIIIGVGNANFSDMKVLDGDDGVLRTVRGEKVARDIVQFVPFRDFQSASPAALAKSVLAEVPKQVVDYFKKRGIPPNNRTVSQ</sequence>
<dbReference type="InterPro" id="IPR000008">
    <property type="entry name" value="C2_dom"/>
</dbReference>
<evidence type="ECO:0000259" key="3">
    <source>
        <dbReference type="PROSITE" id="PS50004"/>
    </source>
</evidence>
<dbReference type="InterPro" id="IPR036465">
    <property type="entry name" value="vWFA_dom_sf"/>
</dbReference>
<dbReference type="SMART" id="SM00327">
    <property type="entry name" value="VWA"/>
    <property type="match status" value="1"/>
</dbReference>
<dbReference type="PANTHER" id="PTHR10857:SF102">
    <property type="entry name" value="C2 DOMAIN-CONTAINING PROTEIN"/>
    <property type="match status" value="1"/>
</dbReference>
<dbReference type="Pfam" id="PF00168">
    <property type="entry name" value="C2"/>
    <property type="match status" value="2"/>
</dbReference>
<dbReference type="PROSITE" id="PS50004">
    <property type="entry name" value="C2"/>
    <property type="match status" value="2"/>
</dbReference>
<dbReference type="InterPro" id="IPR002035">
    <property type="entry name" value="VWF_A"/>
</dbReference>
<dbReference type="InterPro" id="IPR037768">
    <property type="entry name" value="C2B_Copine"/>
</dbReference>
<comment type="similarity">
    <text evidence="1">Belongs to the copine family.</text>
</comment>
<dbReference type="Gene3D" id="2.60.40.150">
    <property type="entry name" value="C2 domain"/>
    <property type="match status" value="2"/>
</dbReference>
<protein>
    <submittedName>
        <fullName evidence="6">Copine-3-like</fullName>
    </submittedName>
</protein>
<feature type="domain" description="C2" evidence="3">
    <location>
        <begin position="127"/>
        <end position="256"/>
    </location>
</feature>
<accession>A0ABM0LYQ4</accession>
<keyword evidence="2" id="KW-0677">Repeat</keyword>
<dbReference type="Proteomes" id="UP000694865">
    <property type="component" value="Unplaced"/>
</dbReference>
<dbReference type="RefSeq" id="XP_006812895.1">
    <property type="nucleotide sequence ID" value="XM_006812832.1"/>
</dbReference>
<dbReference type="GeneID" id="100375260"/>
<dbReference type="Pfam" id="PF07002">
    <property type="entry name" value="Copine"/>
    <property type="match status" value="1"/>
</dbReference>
<dbReference type="InterPro" id="IPR010734">
    <property type="entry name" value="Copine_C"/>
</dbReference>
<organism evidence="5 6">
    <name type="scientific">Saccoglossus kowalevskii</name>
    <name type="common">Acorn worm</name>
    <dbReference type="NCBI Taxonomy" id="10224"/>
    <lineage>
        <taxon>Eukaryota</taxon>
        <taxon>Metazoa</taxon>
        <taxon>Hemichordata</taxon>
        <taxon>Enteropneusta</taxon>
        <taxon>Harrimaniidae</taxon>
        <taxon>Saccoglossus</taxon>
    </lineage>
</organism>
<feature type="domain" description="VWFA" evidence="4">
    <location>
        <begin position="299"/>
        <end position="519"/>
    </location>
</feature>
<dbReference type="Gene3D" id="3.40.50.410">
    <property type="entry name" value="von Willebrand factor, type A domain"/>
    <property type="match status" value="1"/>
</dbReference>
<dbReference type="InterPro" id="IPR035892">
    <property type="entry name" value="C2_domain_sf"/>
</dbReference>
<evidence type="ECO:0000256" key="1">
    <source>
        <dbReference type="ARBA" id="ARBA00009048"/>
    </source>
</evidence>
<evidence type="ECO:0000259" key="4">
    <source>
        <dbReference type="PROSITE" id="PS50234"/>
    </source>
</evidence>
<reference evidence="6" key="1">
    <citation type="submission" date="2025-08" db="UniProtKB">
        <authorList>
            <consortium name="RefSeq"/>
        </authorList>
    </citation>
    <scope>IDENTIFICATION</scope>
    <source>
        <tissue evidence="6">Testes</tissue>
    </source>
</reference>
<gene>
    <name evidence="6" type="primary">LOC100375260</name>
</gene>
<feature type="domain" description="C2" evidence="3">
    <location>
        <begin position="1"/>
        <end position="120"/>
    </location>
</feature>
<keyword evidence="5" id="KW-1185">Reference proteome</keyword>
<dbReference type="CDD" id="cd04048">
    <property type="entry name" value="C2A_Copine"/>
    <property type="match status" value="1"/>
</dbReference>
<dbReference type="InterPro" id="IPR045052">
    <property type="entry name" value="Copine"/>
</dbReference>
<name>A0ABM0LYQ4_SACKO</name>
<dbReference type="PANTHER" id="PTHR10857">
    <property type="entry name" value="COPINE"/>
    <property type="match status" value="1"/>
</dbReference>
<evidence type="ECO:0000256" key="2">
    <source>
        <dbReference type="ARBA" id="ARBA00022737"/>
    </source>
</evidence>
<evidence type="ECO:0000313" key="5">
    <source>
        <dbReference type="Proteomes" id="UP000694865"/>
    </source>
</evidence>
<dbReference type="CDD" id="cd04047">
    <property type="entry name" value="C2B_Copine"/>
    <property type="match status" value="1"/>
</dbReference>
<proteinExistence type="inferred from homology"/>
<dbReference type="SUPFAM" id="SSF49562">
    <property type="entry name" value="C2 domain (Calcium/lipid-binding domain, CaLB)"/>
    <property type="match status" value="2"/>
</dbReference>
<dbReference type="PROSITE" id="PS50234">
    <property type="entry name" value="VWFA"/>
    <property type="match status" value="1"/>
</dbReference>
<evidence type="ECO:0000313" key="6">
    <source>
        <dbReference type="RefSeq" id="XP_006812895.1"/>
    </source>
</evidence>
<dbReference type="SMART" id="SM00239">
    <property type="entry name" value="C2"/>
    <property type="match status" value="2"/>
</dbReference>